<accession>A0A4U0V351</accession>
<evidence type="ECO:0000256" key="8">
    <source>
        <dbReference type="SAM" id="Phobius"/>
    </source>
</evidence>
<feature type="transmembrane region" description="Helical" evidence="8">
    <location>
        <begin position="495"/>
        <end position="514"/>
    </location>
</feature>
<gene>
    <name evidence="12" type="ORF">B0A54_06028</name>
</gene>
<evidence type="ECO:0000256" key="6">
    <source>
        <dbReference type="ARBA" id="ARBA00023136"/>
    </source>
</evidence>
<dbReference type="GO" id="GO:0005886">
    <property type="term" value="C:plasma membrane"/>
    <property type="evidence" value="ECO:0007669"/>
    <property type="project" value="TreeGrafter"/>
</dbReference>
<evidence type="ECO:0000256" key="4">
    <source>
        <dbReference type="ARBA" id="ARBA00022692"/>
    </source>
</evidence>
<dbReference type="EMBL" id="NAJP01000020">
    <property type="protein sequence ID" value="TKA43080.1"/>
    <property type="molecule type" value="Genomic_DNA"/>
</dbReference>
<dbReference type="AlphaFoldDB" id="A0A4U0V351"/>
<evidence type="ECO:0000256" key="7">
    <source>
        <dbReference type="SAM" id="MobiDB-lite"/>
    </source>
</evidence>
<feature type="domain" description="CSC1/OSCA1-like 7TM region" evidence="9">
    <location>
        <begin position="439"/>
        <end position="716"/>
    </location>
</feature>
<evidence type="ECO:0000256" key="2">
    <source>
        <dbReference type="ARBA" id="ARBA00007779"/>
    </source>
</evidence>
<dbReference type="STRING" id="329885.A0A4U0V351"/>
<feature type="region of interest" description="Disordered" evidence="7">
    <location>
        <begin position="766"/>
        <end position="800"/>
    </location>
</feature>
<dbReference type="Pfam" id="PF02714">
    <property type="entry name" value="RSN1_7TM"/>
    <property type="match status" value="1"/>
</dbReference>
<dbReference type="PANTHER" id="PTHR13018">
    <property type="entry name" value="PROBABLE MEMBRANE PROTEIN DUF221-RELATED"/>
    <property type="match status" value="1"/>
</dbReference>
<feature type="transmembrane region" description="Helical" evidence="8">
    <location>
        <begin position="726"/>
        <end position="745"/>
    </location>
</feature>
<dbReference type="InterPro" id="IPR027815">
    <property type="entry name" value="CSC1/OSCA1-like_cyt"/>
</dbReference>
<feature type="compositionally biased region" description="Acidic residues" evidence="7">
    <location>
        <begin position="779"/>
        <end position="791"/>
    </location>
</feature>
<evidence type="ECO:0000313" key="12">
    <source>
        <dbReference type="EMBL" id="TKA43080.1"/>
    </source>
</evidence>
<evidence type="ECO:0000313" key="13">
    <source>
        <dbReference type="Proteomes" id="UP000310066"/>
    </source>
</evidence>
<evidence type="ECO:0000256" key="1">
    <source>
        <dbReference type="ARBA" id="ARBA00004141"/>
    </source>
</evidence>
<protein>
    <recommendedName>
        <fullName evidence="14">DUF221-domain-containing protein</fullName>
    </recommendedName>
</protein>
<evidence type="ECO:0008006" key="14">
    <source>
        <dbReference type="Google" id="ProtNLM"/>
    </source>
</evidence>
<comment type="similarity">
    <text evidence="2">Belongs to the CSC1 (TC 1.A.17) family.</text>
</comment>
<feature type="transmembrane region" description="Helical" evidence="8">
    <location>
        <begin position="586"/>
        <end position="612"/>
    </location>
</feature>
<dbReference type="OrthoDB" id="1689567at2759"/>
<dbReference type="Pfam" id="PF13967">
    <property type="entry name" value="RSN1_TM"/>
    <property type="match status" value="1"/>
</dbReference>
<dbReference type="Proteomes" id="UP000310066">
    <property type="component" value="Unassembled WGS sequence"/>
</dbReference>
<feature type="domain" description="CSC1/OSCA1-like N-terminal transmembrane" evidence="10">
    <location>
        <begin position="29"/>
        <end position="202"/>
    </location>
</feature>
<dbReference type="InterPro" id="IPR032880">
    <property type="entry name" value="CSC1/OSCA1-like_N"/>
</dbReference>
<evidence type="ECO:0000259" key="11">
    <source>
        <dbReference type="Pfam" id="PF14703"/>
    </source>
</evidence>
<feature type="transmembrane region" description="Helical" evidence="8">
    <location>
        <begin position="99"/>
        <end position="124"/>
    </location>
</feature>
<dbReference type="PANTHER" id="PTHR13018:SF5">
    <property type="entry name" value="RE44586P"/>
    <property type="match status" value="1"/>
</dbReference>
<evidence type="ECO:0000256" key="5">
    <source>
        <dbReference type="ARBA" id="ARBA00022989"/>
    </source>
</evidence>
<feature type="transmembrane region" description="Helical" evidence="8">
    <location>
        <begin position="535"/>
        <end position="556"/>
    </location>
</feature>
<keyword evidence="4 8" id="KW-0812">Transmembrane</keyword>
<feature type="transmembrane region" description="Helical" evidence="8">
    <location>
        <begin position="660"/>
        <end position="677"/>
    </location>
</feature>
<keyword evidence="5 8" id="KW-1133">Transmembrane helix</keyword>
<evidence type="ECO:0000256" key="3">
    <source>
        <dbReference type="ARBA" id="ARBA00022448"/>
    </source>
</evidence>
<sequence>MDSFYALADDDGDELGKLYGTYSPRDTTIQIVLSLALGIGAFLTFCVLRPRWPGLYAARKKQKNEATALPELPDTLFGWIIPLWKITDQQVLASAGLDAYVFLAFFKMAIRFLVITFFFSLVVIKPVHDAYPDEDFPGNSTRHNHTKFEHFDMRRSINLLQAGNSNHTVPFFPENLETDYLWMYVAFAYLFSGIAIYLVIAETRRIIEIRQEYLGSQTTVTDRTIRLSGIHVELQDEERLKEFLESLNIGKVENVTLCRQWGELDRAVTGRMDLLRRLEEAYTIYMSHRTVQRSLESLPIAQPAPPGPAVASITDENEEEDAGLMGVNGQTHPAAYARVRPQATVRYGRFKLHSKRVDAIDHYTELLRQADDRIKALRQKTFAPTALAFVTMDSVASSQMAIQAVLDPSPLHLIANQSPSPADIIWPMTYLSRWHRLLRKWSITALIVLLTIFWSAIFVPVAGLLSTDSISRLSPEAGKFLDEHPNAKSLVVTQLPTLLATLLTVLVPYLYYYLSWYQGEIAQGDIELSAVSKNFFFTFFNFFVIFTVLGTASKFYQFFERFNDLSRDLRKIAYTLALSLQRLLTFYVNFIILQGVGLFPLRLLEIGSMSLYPISLMGAKTPRDYAELVQPPIFSYGFYLPTALLIFIICMVYSVLRSSWQVLLAGLLFFLLGHYTYKYQLLYAMDHQQQSTGRAWGMICDRIFVGLVFFQLTTAGQLILKQAVTRSVLMIPLVAGTIWISILYGRAYKPLMQFIALRSVQRGEQYRDETETSHGQANGDEEVEEGGEGEESTASSSNELVSERNVWADTAMGGRVNAREASQGFGSLANPDESKSGLRFVNPSLVAPLKGVWIAGRKNLPASNGDERVSGEDAV</sequence>
<feature type="transmembrane region" description="Helical" evidence="8">
    <location>
        <begin position="633"/>
        <end position="654"/>
    </location>
</feature>
<feature type="domain" description="CSC1/OSCA1-like cytosolic" evidence="11">
    <location>
        <begin position="222"/>
        <end position="427"/>
    </location>
</feature>
<comment type="subcellular location">
    <subcellularLocation>
        <location evidence="1">Membrane</location>
        <topology evidence="1">Multi-pass membrane protein</topology>
    </subcellularLocation>
</comment>
<keyword evidence="6 8" id="KW-0472">Membrane</keyword>
<feature type="transmembrane region" description="Helical" evidence="8">
    <location>
        <begin position="443"/>
        <end position="465"/>
    </location>
</feature>
<organism evidence="12 13">
    <name type="scientific">Friedmanniomyces endolithicus</name>
    <dbReference type="NCBI Taxonomy" id="329885"/>
    <lineage>
        <taxon>Eukaryota</taxon>
        <taxon>Fungi</taxon>
        <taxon>Dikarya</taxon>
        <taxon>Ascomycota</taxon>
        <taxon>Pezizomycotina</taxon>
        <taxon>Dothideomycetes</taxon>
        <taxon>Dothideomycetidae</taxon>
        <taxon>Mycosphaerellales</taxon>
        <taxon>Teratosphaeriaceae</taxon>
        <taxon>Friedmanniomyces</taxon>
    </lineage>
</organism>
<evidence type="ECO:0000259" key="10">
    <source>
        <dbReference type="Pfam" id="PF13967"/>
    </source>
</evidence>
<feature type="transmembrane region" description="Helical" evidence="8">
    <location>
        <begin position="28"/>
        <end position="48"/>
    </location>
</feature>
<dbReference type="GO" id="GO:0005227">
    <property type="term" value="F:calcium-activated cation channel activity"/>
    <property type="evidence" value="ECO:0007669"/>
    <property type="project" value="InterPro"/>
</dbReference>
<comment type="caution">
    <text evidence="12">The sequence shown here is derived from an EMBL/GenBank/DDBJ whole genome shotgun (WGS) entry which is preliminary data.</text>
</comment>
<dbReference type="InterPro" id="IPR003864">
    <property type="entry name" value="CSC1/OSCA1-like_7TM"/>
</dbReference>
<proteinExistence type="inferred from homology"/>
<feature type="transmembrane region" description="Helical" evidence="8">
    <location>
        <begin position="698"/>
        <end position="720"/>
    </location>
</feature>
<keyword evidence="3" id="KW-0813">Transport</keyword>
<name>A0A4U0V351_9PEZI</name>
<feature type="transmembrane region" description="Helical" evidence="8">
    <location>
        <begin position="181"/>
        <end position="200"/>
    </location>
</feature>
<dbReference type="Pfam" id="PF14703">
    <property type="entry name" value="PHM7_cyt"/>
    <property type="match status" value="1"/>
</dbReference>
<evidence type="ECO:0000259" key="9">
    <source>
        <dbReference type="Pfam" id="PF02714"/>
    </source>
</evidence>
<reference evidence="12 13" key="1">
    <citation type="submission" date="2017-03" db="EMBL/GenBank/DDBJ databases">
        <title>Genomes of endolithic fungi from Antarctica.</title>
        <authorList>
            <person name="Coleine C."/>
            <person name="Masonjones S."/>
            <person name="Stajich J.E."/>
        </authorList>
    </citation>
    <scope>NUCLEOTIDE SEQUENCE [LARGE SCALE GENOMIC DNA]</scope>
    <source>
        <strain evidence="12 13">CCFEE 5311</strain>
    </source>
</reference>
<dbReference type="InterPro" id="IPR045122">
    <property type="entry name" value="Csc1-like"/>
</dbReference>